<name>W7X5Y2_TETTS</name>
<dbReference type="AlphaFoldDB" id="W7X5Y2"/>
<dbReference type="GeneID" id="24437943"/>
<dbReference type="InParanoid" id="W7X5Y2"/>
<sequence length="135" mass="15552">MHYLVLILVQYAKLKFFPIENQKLSNLIENLMNYTKNRIFFLRNLIYNYLLHLIRLICEKLPSSCVGLVAGLLPSKQSARVRFPDAAFFEFIIIIFKQNILTVKKKNAASGNRTRADCLEGNNPATRPTQLDACF</sequence>
<keyword evidence="2" id="KW-1185">Reference proteome</keyword>
<evidence type="ECO:0000313" key="1">
    <source>
        <dbReference type="EMBL" id="EWS71773.1"/>
    </source>
</evidence>
<dbReference type="RefSeq" id="XP_012655660.1">
    <property type="nucleotide sequence ID" value="XM_012800206.1"/>
</dbReference>
<proteinExistence type="predicted"/>
<accession>W7X5Y2</accession>
<organism evidence="1 2">
    <name type="scientific">Tetrahymena thermophila (strain SB210)</name>
    <dbReference type="NCBI Taxonomy" id="312017"/>
    <lineage>
        <taxon>Eukaryota</taxon>
        <taxon>Sar</taxon>
        <taxon>Alveolata</taxon>
        <taxon>Ciliophora</taxon>
        <taxon>Intramacronucleata</taxon>
        <taxon>Oligohymenophorea</taxon>
        <taxon>Hymenostomatida</taxon>
        <taxon>Tetrahymenina</taxon>
        <taxon>Tetrahymenidae</taxon>
        <taxon>Tetrahymena</taxon>
    </lineage>
</organism>
<dbReference type="EMBL" id="GG662443">
    <property type="protein sequence ID" value="EWS71773.1"/>
    <property type="molecule type" value="Genomic_DNA"/>
</dbReference>
<protein>
    <submittedName>
        <fullName evidence="1">Uncharacterized protein</fullName>
    </submittedName>
</protein>
<gene>
    <name evidence="1" type="ORF">TTHERM_000237681</name>
</gene>
<dbReference type="Proteomes" id="UP000009168">
    <property type="component" value="Unassembled WGS sequence"/>
</dbReference>
<dbReference type="KEGG" id="tet:TTHERM_000237681"/>
<evidence type="ECO:0000313" key="2">
    <source>
        <dbReference type="Proteomes" id="UP000009168"/>
    </source>
</evidence>
<reference evidence="2" key="1">
    <citation type="journal article" date="2006" name="PLoS Biol.">
        <title>Macronuclear genome sequence of the ciliate Tetrahymena thermophila, a model eukaryote.</title>
        <authorList>
            <person name="Eisen J.A."/>
            <person name="Coyne R.S."/>
            <person name="Wu M."/>
            <person name="Wu D."/>
            <person name="Thiagarajan M."/>
            <person name="Wortman J.R."/>
            <person name="Badger J.H."/>
            <person name="Ren Q."/>
            <person name="Amedeo P."/>
            <person name="Jones K.M."/>
            <person name="Tallon L.J."/>
            <person name="Delcher A.L."/>
            <person name="Salzberg S.L."/>
            <person name="Silva J.C."/>
            <person name="Haas B.J."/>
            <person name="Majoros W.H."/>
            <person name="Farzad M."/>
            <person name="Carlton J.M."/>
            <person name="Smith R.K. Jr."/>
            <person name="Garg J."/>
            <person name="Pearlman R.E."/>
            <person name="Karrer K.M."/>
            <person name="Sun L."/>
            <person name="Manning G."/>
            <person name="Elde N.C."/>
            <person name="Turkewitz A.P."/>
            <person name="Asai D.J."/>
            <person name="Wilkes D.E."/>
            <person name="Wang Y."/>
            <person name="Cai H."/>
            <person name="Collins K."/>
            <person name="Stewart B.A."/>
            <person name="Lee S.R."/>
            <person name="Wilamowska K."/>
            <person name="Weinberg Z."/>
            <person name="Ruzzo W.L."/>
            <person name="Wloga D."/>
            <person name="Gaertig J."/>
            <person name="Frankel J."/>
            <person name="Tsao C.-C."/>
            <person name="Gorovsky M.A."/>
            <person name="Keeling P.J."/>
            <person name="Waller R.F."/>
            <person name="Patron N.J."/>
            <person name="Cherry J.M."/>
            <person name="Stover N.A."/>
            <person name="Krieger C.J."/>
            <person name="del Toro C."/>
            <person name="Ryder H.F."/>
            <person name="Williamson S.C."/>
            <person name="Barbeau R.A."/>
            <person name="Hamilton E.P."/>
            <person name="Orias E."/>
        </authorList>
    </citation>
    <scope>NUCLEOTIDE SEQUENCE [LARGE SCALE GENOMIC DNA]</scope>
    <source>
        <strain evidence="2">SB210</strain>
    </source>
</reference>